<organism evidence="1">
    <name type="scientific">marine sediment metagenome</name>
    <dbReference type="NCBI Taxonomy" id="412755"/>
    <lineage>
        <taxon>unclassified sequences</taxon>
        <taxon>metagenomes</taxon>
        <taxon>ecological metagenomes</taxon>
    </lineage>
</organism>
<accession>X1J0T6</accession>
<reference evidence="1" key="1">
    <citation type="journal article" date="2014" name="Front. Microbiol.">
        <title>High frequency of phylogenetically diverse reductive dehalogenase-homologous genes in deep subseafloor sedimentary metagenomes.</title>
        <authorList>
            <person name="Kawai M."/>
            <person name="Futagami T."/>
            <person name="Toyoda A."/>
            <person name="Takaki Y."/>
            <person name="Nishi S."/>
            <person name="Hori S."/>
            <person name="Arai W."/>
            <person name="Tsubouchi T."/>
            <person name="Morono Y."/>
            <person name="Uchiyama I."/>
            <person name="Ito T."/>
            <person name="Fujiyama A."/>
            <person name="Inagaki F."/>
            <person name="Takami H."/>
        </authorList>
    </citation>
    <scope>NUCLEOTIDE SEQUENCE</scope>
    <source>
        <strain evidence="1">Expedition CK06-06</strain>
    </source>
</reference>
<sequence length="53" mass="6212">MNIIIPKIDDKFLRYANYRKTVNDWRSKIWKAQMKVSSLFLESMGIGGLQAHV</sequence>
<dbReference type="EMBL" id="BARU01037483">
    <property type="protein sequence ID" value="GAH88321.1"/>
    <property type="molecule type" value="Genomic_DNA"/>
</dbReference>
<feature type="non-terminal residue" evidence="1">
    <location>
        <position position="53"/>
    </location>
</feature>
<dbReference type="AlphaFoldDB" id="X1J0T6"/>
<comment type="caution">
    <text evidence="1">The sequence shown here is derived from an EMBL/GenBank/DDBJ whole genome shotgun (WGS) entry which is preliminary data.</text>
</comment>
<protein>
    <submittedName>
        <fullName evidence="1">Uncharacterized protein</fullName>
    </submittedName>
</protein>
<evidence type="ECO:0000313" key="1">
    <source>
        <dbReference type="EMBL" id="GAH88321.1"/>
    </source>
</evidence>
<proteinExistence type="predicted"/>
<name>X1J0T6_9ZZZZ</name>
<gene>
    <name evidence="1" type="ORF">S03H2_58403</name>
</gene>